<evidence type="ECO:0000313" key="1">
    <source>
        <dbReference type="EMBL" id="VVC92862.1"/>
    </source>
</evidence>
<keyword evidence="2" id="KW-1185">Reference proteome</keyword>
<evidence type="ECO:0000313" key="2">
    <source>
        <dbReference type="Proteomes" id="UP000324832"/>
    </source>
</evidence>
<reference evidence="1 2" key="1">
    <citation type="submission" date="2017-07" db="EMBL/GenBank/DDBJ databases">
        <authorList>
            <person name="Talla V."/>
            <person name="Backstrom N."/>
        </authorList>
    </citation>
    <scope>NUCLEOTIDE SEQUENCE [LARGE SCALE GENOMIC DNA]</scope>
</reference>
<name>A0A5E4Q3Q2_9NEOP</name>
<accession>A0A5E4Q3Q2</accession>
<proteinExistence type="predicted"/>
<dbReference type="Proteomes" id="UP000324832">
    <property type="component" value="Unassembled WGS sequence"/>
</dbReference>
<sequence length="72" mass="7809">MVLHYCHNYNSNIAPVGVGDAFPRFVPGCVVQRDRSLSGLHSSTVPPADNHLLLPRSFLHVLVYCCGVSCNG</sequence>
<protein>
    <submittedName>
        <fullName evidence="1">Uncharacterized protein</fullName>
    </submittedName>
</protein>
<dbReference type="AlphaFoldDB" id="A0A5E4Q3Q2"/>
<gene>
    <name evidence="1" type="ORF">LSINAPIS_LOCUS5204</name>
</gene>
<dbReference type="EMBL" id="FZQP02001448">
    <property type="protein sequence ID" value="VVC92862.1"/>
    <property type="molecule type" value="Genomic_DNA"/>
</dbReference>
<organism evidence="1 2">
    <name type="scientific">Leptidea sinapis</name>
    <dbReference type="NCBI Taxonomy" id="189913"/>
    <lineage>
        <taxon>Eukaryota</taxon>
        <taxon>Metazoa</taxon>
        <taxon>Ecdysozoa</taxon>
        <taxon>Arthropoda</taxon>
        <taxon>Hexapoda</taxon>
        <taxon>Insecta</taxon>
        <taxon>Pterygota</taxon>
        <taxon>Neoptera</taxon>
        <taxon>Endopterygota</taxon>
        <taxon>Lepidoptera</taxon>
        <taxon>Glossata</taxon>
        <taxon>Ditrysia</taxon>
        <taxon>Papilionoidea</taxon>
        <taxon>Pieridae</taxon>
        <taxon>Dismorphiinae</taxon>
        <taxon>Leptidea</taxon>
    </lineage>
</organism>